<dbReference type="OrthoDB" id="5596191at2759"/>
<organism evidence="2 3">
    <name type="scientific">Claviceps pusilla</name>
    <dbReference type="NCBI Taxonomy" id="123648"/>
    <lineage>
        <taxon>Eukaryota</taxon>
        <taxon>Fungi</taxon>
        <taxon>Dikarya</taxon>
        <taxon>Ascomycota</taxon>
        <taxon>Pezizomycotina</taxon>
        <taxon>Sordariomycetes</taxon>
        <taxon>Hypocreomycetidae</taxon>
        <taxon>Hypocreales</taxon>
        <taxon>Clavicipitaceae</taxon>
        <taxon>Claviceps</taxon>
    </lineage>
</organism>
<dbReference type="AlphaFoldDB" id="A0A9P7NF89"/>
<evidence type="ECO:0000313" key="2">
    <source>
        <dbReference type="EMBL" id="KAG6016281.1"/>
    </source>
</evidence>
<name>A0A9P7NF89_9HYPO</name>
<dbReference type="EMBL" id="SRPW01000260">
    <property type="protein sequence ID" value="KAG6016281.1"/>
    <property type="molecule type" value="Genomic_DNA"/>
</dbReference>
<reference evidence="2" key="1">
    <citation type="journal article" date="2020" name="bioRxiv">
        <title>Whole genome comparisons of ergot fungi reveals the divergence and evolution of species within the genus Claviceps are the result of varying mechanisms driving genome evolution and host range expansion.</title>
        <authorList>
            <person name="Wyka S.A."/>
            <person name="Mondo S.J."/>
            <person name="Liu M."/>
            <person name="Dettman J."/>
            <person name="Nalam V."/>
            <person name="Broders K.D."/>
        </authorList>
    </citation>
    <scope>NUCLEOTIDE SEQUENCE</scope>
    <source>
        <strain evidence="2">CCC 602</strain>
    </source>
</reference>
<comment type="caution">
    <text evidence="2">The sequence shown here is derived from an EMBL/GenBank/DDBJ whole genome shotgun (WGS) entry which is preliminary data.</text>
</comment>
<proteinExistence type="predicted"/>
<dbReference type="Proteomes" id="UP000748025">
    <property type="component" value="Unassembled WGS sequence"/>
</dbReference>
<evidence type="ECO:0000313" key="3">
    <source>
        <dbReference type="Proteomes" id="UP000748025"/>
    </source>
</evidence>
<keyword evidence="3" id="KW-1185">Reference proteome</keyword>
<accession>A0A9P7NF89</accession>
<gene>
    <name evidence="2" type="ORF">E4U43_003964</name>
</gene>
<protein>
    <submittedName>
        <fullName evidence="2">Uncharacterized protein</fullName>
    </submittedName>
</protein>
<feature type="region of interest" description="Disordered" evidence="1">
    <location>
        <begin position="54"/>
        <end position="76"/>
    </location>
</feature>
<evidence type="ECO:0000256" key="1">
    <source>
        <dbReference type="SAM" id="MobiDB-lite"/>
    </source>
</evidence>
<sequence length="76" mass="8061">MSTDALACNDHLGHLEARPSPQPLEAFDSPCWQMANGKWQMANGNGVVPCVPSESAAELPSSTPPVALHHLADNQN</sequence>
<feature type="region of interest" description="Disordered" evidence="1">
    <location>
        <begin position="1"/>
        <end position="22"/>
    </location>
</feature>